<proteinExistence type="predicted"/>
<reference evidence="1" key="1">
    <citation type="submission" date="2021-06" db="EMBL/GenBank/DDBJ databases">
        <authorList>
            <person name="Kallberg Y."/>
            <person name="Tangrot J."/>
            <person name="Rosling A."/>
        </authorList>
    </citation>
    <scope>NUCLEOTIDE SEQUENCE</scope>
    <source>
        <strain evidence="1">MA453B</strain>
    </source>
</reference>
<evidence type="ECO:0000313" key="1">
    <source>
        <dbReference type="EMBL" id="CAG8596947.1"/>
    </source>
</evidence>
<evidence type="ECO:0000313" key="2">
    <source>
        <dbReference type="Proteomes" id="UP000789405"/>
    </source>
</evidence>
<dbReference type="EMBL" id="CAJVPY010003627">
    <property type="protein sequence ID" value="CAG8596947.1"/>
    <property type="molecule type" value="Genomic_DNA"/>
</dbReference>
<keyword evidence="2" id="KW-1185">Reference proteome</keyword>
<organism evidence="1 2">
    <name type="scientific">Dentiscutata erythropus</name>
    <dbReference type="NCBI Taxonomy" id="1348616"/>
    <lineage>
        <taxon>Eukaryota</taxon>
        <taxon>Fungi</taxon>
        <taxon>Fungi incertae sedis</taxon>
        <taxon>Mucoromycota</taxon>
        <taxon>Glomeromycotina</taxon>
        <taxon>Glomeromycetes</taxon>
        <taxon>Diversisporales</taxon>
        <taxon>Gigasporaceae</taxon>
        <taxon>Dentiscutata</taxon>
    </lineage>
</organism>
<sequence>MAYRGTTQMTVPSMKIVLENGDLICLAALTIVDYEKSDNASAEGSLNGEDLTNLEERLILNHGSWF</sequence>
<name>A0A9N9CAM8_9GLOM</name>
<dbReference type="Proteomes" id="UP000789405">
    <property type="component" value="Unassembled WGS sequence"/>
</dbReference>
<gene>
    <name evidence="1" type="ORF">DERYTH_LOCUS7444</name>
</gene>
<accession>A0A9N9CAM8</accession>
<protein>
    <submittedName>
        <fullName evidence="1">25891_t:CDS:1</fullName>
    </submittedName>
</protein>
<dbReference type="AlphaFoldDB" id="A0A9N9CAM8"/>
<comment type="caution">
    <text evidence="1">The sequence shown here is derived from an EMBL/GenBank/DDBJ whole genome shotgun (WGS) entry which is preliminary data.</text>
</comment>